<dbReference type="AlphaFoldDB" id="W6UGQ7"/>
<evidence type="ECO:0000256" key="1">
    <source>
        <dbReference type="ARBA" id="ARBA00004141"/>
    </source>
</evidence>
<organism evidence="6 7">
    <name type="scientific">Echinococcus granulosus</name>
    <name type="common">Hydatid tapeworm</name>
    <dbReference type="NCBI Taxonomy" id="6210"/>
    <lineage>
        <taxon>Eukaryota</taxon>
        <taxon>Metazoa</taxon>
        <taxon>Spiralia</taxon>
        <taxon>Lophotrochozoa</taxon>
        <taxon>Platyhelminthes</taxon>
        <taxon>Cestoda</taxon>
        <taxon>Eucestoda</taxon>
        <taxon>Cyclophyllidea</taxon>
        <taxon>Taeniidae</taxon>
        <taxon>Echinococcus</taxon>
        <taxon>Echinococcus granulosus group</taxon>
    </lineage>
</organism>
<accession>W6UGQ7</accession>
<feature type="transmembrane region" description="Helical" evidence="5">
    <location>
        <begin position="199"/>
        <end position="219"/>
    </location>
</feature>
<gene>
    <name evidence="6" type="ORF">EGR_07833</name>
</gene>
<dbReference type="GO" id="GO:0016020">
    <property type="term" value="C:membrane"/>
    <property type="evidence" value="ECO:0007669"/>
    <property type="project" value="UniProtKB-SubCell"/>
</dbReference>
<dbReference type="GO" id="GO:0005802">
    <property type="term" value="C:trans-Golgi network"/>
    <property type="evidence" value="ECO:0007669"/>
    <property type="project" value="TreeGrafter"/>
</dbReference>
<dbReference type="PANTHER" id="PTHR14856">
    <property type="entry name" value="PQ-LOOP REPEAT-CONTAINING PROTEIN 1-LIKE PROTEIN"/>
    <property type="match status" value="1"/>
</dbReference>
<evidence type="ECO:0000256" key="5">
    <source>
        <dbReference type="SAM" id="Phobius"/>
    </source>
</evidence>
<evidence type="ECO:0000313" key="6">
    <source>
        <dbReference type="EMBL" id="EUB57297.1"/>
    </source>
</evidence>
<feature type="transmembrane region" description="Helical" evidence="5">
    <location>
        <begin position="91"/>
        <end position="110"/>
    </location>
</feature>
<dbReference type="OrthoDB" id="292213at2759"/>
<dbReference type="GeneID" id="36343548"/>
<evidence type="ECO:0000313" key="7">
    <source>
        <dbReference type="Proteomes" id="UP000019149"/>
    </source>
</evidence>
<dbReference type="OMA" id="QMSLDIY"/>
<evidence type="ECO:0000256" key="2">
    <source>
        <dbReference type="ARBA" id="ARBA00022692"/>
    </source>
</evidence>
<dbReference type="PANTHER" id="PTHR14856:SF9">
    <property type="entry name" value="PQ-LOOP REPEAT-CONTAINING PROTEIN 1"/>
    <property type="match status" value="1"/>
</dbReference>
<dbReference type="GO" id="GO:0042147">
    <property type="term" value="P:retrograde transport, endosome to Golgi"/>
    <property type="evidence" value="ECO:0007669"/>
    <property type="project" value="TreeGrafter"/>
</dbReference>
<evidence type="ECO:0000256" key="3">
    <source>
        <dbReference type="ARBA" id="ARBA00022989"/>
    </source>
</evidence>
<sequence length="316" mass="36258">MPPWPASGAYVAHGRNFCWALGAGLLSLLRSFSASYPRVPRARCFAVVLTDRPGRDVGDAAWASRGSAEVPTVIHHKMLNLGWALLDMSKGLLPFFVIFGGAIPYLPQYLEIKRLKNSDGLSPYVCLTLTIANLLRIGFWFGQPFPTPLLLQAFLMVFTMMFMMYVWVKYRQMPPCDGGEHVFSDLDWRYFWHWSDYESYVKFVILFSVVFGVPCFAFSSSYFFVQTIGFFSLLTESLLALPQFLRNYRHSSTVGMSLEMVLMWTMGDLFKTIYFFLSKAPVQFPVCGCIQMAFDIAIFFQFLAYRKRHSHIHLDT</sequence>
<dbReference type="EMBL" id="APAU02000088">
    <property type="protein sequence ID" value="EUB57297.1"/>
    <property type="molecule type" value="Genomic_DNA"/>
</dbReference>
<dbReference type="RefSeq" id="XP_024348493.1">
    <property type="nucleotide sequence ID" value="XM_024497082.1"/>
</dbReference>
<dbReference type="STRING" id="6210.W6UGQ7"/>
<dbReference type="GO" id="GO:0005768">
    <property type="term" value="C:endosome"/>
    <property type="evidence" value="ECO:0007669"/>
    <property type="project" value="TreeGrafter"/>
</dbReference>
<name>W6UGQ7_ECHGR</name>
<dbReference type="KEGG" id="egl:EGR_07833"/>
<comment type="subcellular location">
    <subcellularLocation>
        <location evidence="1">Membrane</location>
        <topology evidence="1">Multi-pass membrane protein</topology>
    </subcellularLocation>
</comment>
<keyword evidence="3 5" id="KW-1133">Transmembrane helix</keyword>
<feature type="transmembrane region" description="Helical" evidence="5">
    <location>
        <begin position="149"/>
        <end position="168"/>
    </location>
</feature>
<evidence type="ECO:0000256" key="4">
    <source>
        <dbReference type="ARBA" id="ARBA00023136"/>
    </source>
</evidence>
<dbReference type="InterPro" id="IPR052241">
    <property type="entry name" value="SLC66/Scramblase_ANY1"/>
</dbReference>
<dbReference type="Gene3D" id="1.20.1280.290">
    <property type="match status" value="2"/>
</dbReference>
<protein>
    <submittedName>
        <fullName evidence="6">PQ-loop repeat-containing protein</fullName>
    </submittedName>
</protein>
<proteinExistence type="predicted"/>
<dbReference type="SMART" id="SM00679">
    <property type="entry name" value="CTNS"/>
    <property type="match status" value="2"/>
</dbReference>
<dbReference type="Proteomes" id="UP000019149">
    <property type="component" value="Unassembled WGS sequence"/>
</dbReference>
<keyword evidence="7" id="KW-1185">Reference proteome</keyword>
<feature type="transmembrane region" description="Helical" evidence="5">
    <location>
        <begin position="122"/>
        <end position="143"/>
    </location>
</feature>
<keyword evidence="2 5" id="KW-0812">Transmembrane</keyword>
<dbReference type="FunFam" id="1.20.1280.290:FF:000005">
    <property type="entry name" value="PQ-loop repeat-containing protein 1"/>
    <property type="match status" value="1"/>
</dbReference>
<dbReference type="GO" id="GO:0045332">
    <property type="term" value="P:phospholipid translocation"/>
    <property type="evidence" value="ECO:0007669"/>
    <property type="project" value="TreeGrafter"/>
</dbReference>
<dbReference type="InterPro" id="IPR006603">
    <property type="entry name" value="PQ-loop_rpt"/>
</dbReference>
<reference evidence="6 7" key="1">
    <citation type="journal article" date="2013" name="Nat. Genet.">
        <title>The genome of the hydatid tapeworm Echinococcus granulosus.</title>
        <authorList>
            <person name="Zheng H."/>
            <person name="Zhang W."/>
            <person name="Zhang L."/>
            <person name="Zhang Z."/>
            <person name="Li J."/>
            <person name="Lu G."/>
            <person name="Zhu Y."/>
            <person name="Wang Y."/>
            <person name="Huang Y."/>
            <person name="Liu J."/>
            <person name="Kang H."/>
            <person name="Chen J."/>
            <person name="Wang L."/>
            <person name="Chen A."/>
            <person name="Yu S."/>
            <person name="Gao Z."/>
            <person name="Jin L."/>
            <person name="Gu W."/>
            <person name="Wang Z."/>
            <person name="Zhao L."/>
            <person name="Shi B."/>
            <person name="Wen H."/>
            <person name="Lin R."/>
            <person name="Jones M.K."/>
            <person name="Brejova B."/>
            <person name="Vinar T."/>
            <person name="Zhao G."/>
            <person name="McManus D.P."/>
            <person name="Chen Z."/>
            <person name="Zhou Y."/>
            <person name="Wang S."/>
        </authorList>
    </citation>
    <scope>NUCLEOTIDE SEQUENCE [LARGE SCALE GENOMIC DNA]</scope>
</reference>
<dbReference type="CTD" id="36343548"/>
<dbReference type="GO" id="GO:0005829">
    <property type="term" value="C:cytosol"/>
    <property type="evidence" value="ECO:0007669"/>
    <property type="project" value="GOC"/>
</dbReference>
<dbReference type="Pfam" id="PF04193">
    <property type="entry name" value="PQ-loop"/>
    <property type="match status" value="2"/>
</dbReference>
<keyword evidence="4 5" id="KW-0472">Membrane</keyword>
<comment type="caution">
    <text evidence="6">The sequence shown here is derived from an EMBL/GenBank/DDBJ whole genome shotgun (WGS) entry which is preliminary data.</text>
</comment>
<feature type="transmembrane region" description="Helical" evidence="5">
    <location>
        <begin position="283"/>
        <end position="305"/>
    </location>
</feature>